<proteinExistence type="inferred from homology"/>
<feature type="compositionally biased region" description="Polar residues" evidence="20">
    <location>
        <begin position="51"/>
        <end position="72"/>
    </location>
</feature>
<dbReference type="FunFam" id="3.40.1110.10:FF:000085">
    <property type="entry name" value="Phospholipid-transporting ATPase"/>
    <property type="match status" value="1"/>
</dbReference>
<name>A0A1Y2FSA0_9BASI</name>
<feature type="active site" description="4-aspartylphosphate intermediate" evidence="16">
    <location>
        <position position="596"/>
    </location>
</feature>
<dbReference type="Gene3D" id="3.40.50.1000">
    <property type="entry name" value="HAD superfamily/HAD-like"/>
    <property type="match status" value="1"/>
</dbReference>
<dbReference type="PROSITE" id="PS00154">
    <property type="entry name" value="ATPASE_E1_E2"/>
    <property type="match status" value="1"/>
</dbReference>
<dbReference type="GO" id="GO:0006890">
    <property type="term" value="P:retrograde vesicle-mediated transport, Golgi to endoplasmic reticulum"/>
    <property type="evidence" value="ECO:0007669"/>
    <property type="project" value="TreeGrafter"/>
</dbReference>
<dbReference type="InterPro" id="IPR044492">
    <property type="entry name" value="P_typ_ATPase_HD_dom"/>
</dbReference>
<feature type="binding site" evidence="17">
    <location>
        <position position="987"/>
    </location>
    <ligand>
        <name>ATP</name>
        <dbReference type="ChEBI" id="CHEBI:30616"/>
    </ligand>
</feature>
<comment type="similarity">
    <text evidence="3 19">Belongs to the cation transport ATPase (P-type) (TC 3.A.3) family. Type IV subfamily.</text>
</comment>
<keyword evidence="4" id="KW-0813">Transport</keyword>
<dbReference type="InterPro" id="IPR023214">
    <property type="entry name" value="HAD_sf"/>
</dbReference>
<dbReference type="InterPro" id="IPR023298">
    <property type="entry name" value="ATPase_P-typ_TM_dom_sf"/>
</dbReference>
<evidence type="ECO:0000256" key="3">
    <source>
        <dbReference type="ARBA" id="ARBA00008109"/>
    </source>
</evidence>
<feature type="binding site" evidence="18">
    <location>
        <position position="598"/>
    </location>
    <ligand>
        <name>Mg(2+)</name>
        <dbReference type="ChEBI" id="CHEBI:18420"/>
    </ligand>
</feature>
<feature type="domain" description="P-type ATPase N-terminal" evidence="22">
    <location>
        <begin position="214"/>
        <end position="264"/>
    </location>
</feature>
<dbReference type="Gene3D" id="3.40.1110.10">
    <property type="entry name" value="Calcium-transporting ATPase, cytoplasmic domain N"/>
    <property type="match status" value="1"/>
</dbReference>
<dbReference type="SFLD" id="SFLDF00027">
    <property type="entry name" value="p-type_atpase"/>
    <property type="match status" value="1"/>
</dbReference>
<dbReference type="InterPro" id="IPR059000">
    <property type="entry name" value="ATPase_P-type_domA"/>
</dbReference>
<dbReference type="SFLD" id="SFLDG00002">
    <property type="entry name" value="C1.7:_P-type_atpase_like"/>
    <property type="match status" value="1"/>
</dbReference>
<dbReference type="GO" id="GO:0005524">
    <property type="term" value="F:ATP binding"/>
    <property type="evidence" value="ECO:0007669"/>
    <property type="project" value="UniProtKB-UniRule"/>
</dbReference>
<feature type="binding site" evidence="18">
    <location>
        <position position="988"/>
    </location>
    <ligand>
        <name>Mg(2+)</name>
        <dbReference type="ChEBI" id="CHEBI:18420"/>
    </ligand>
</feature>
<evidence type="ECO:0000256" key="8">
    <source>
        <dbReference type="ARBA" id="ARBA00022840"/>
    </source>
</evidence>
<evidence type="ECO:0000256" key="1">
    <source>
        <dbReference type="ARBA" id="ARBA00001946"/>
    </source>
</evidence>
<sequence>MSQPSPPPTPSPTSAPPSPTSLLNRDVPLLRLDDSHSFAARDRSRRALDSNNTLSMTSGRASPASSAGQQGLTPRERKQSNPLSQFRSNTSLRSSVASSAATLKGDAASSAGGPSRGGFGGNPRGKDRYSDAPDEDDDLLGGGPPGLQGRGESDGEYDEGWVGGLEAEEEGIALLGGDKSPRLSQQGKGVSLPSLGLSKKPSSKPRTIPLNGTDKKSKFPANVVRNQKYNVLTFLPLVLYEQFKFFYNLYFLLVALSQFVPALRIGFLATYVVPLAFVLAITIGKEAFDDYKRYLRDASANSTRYLLLDSTASPLHSNSHHFDAEEGGGSSSNTPLRSIPSSKIKVGDMLLLEKNQRVPADMLLLRTSDPSGTCFVRTDQLDGETDWKLRVAVERTQSLTSDADLLEIEGDVYADPPTKDIHTFVGTLTLRSLPSALPTPDPEDGPEMEISHPVEPLTAENMLWANTVLAAGSAVGIVVYTGRETRAVMNTSQPGTKTGLLDMEINRLAKILCACTFALSVILVALNGFRGHWPIYVFRFLILFSSIIPISLRVNLDMGKTVYAHQIMHDNEIPETIVRTSTLPEELGRIEYLLSDKTGTLTQNEMELKKLHLGTMSYAVDSMDEVAHQLATALGVPAPSEGHGRTGSQLTTGVALATRGRRDMSSRVKDVVLALGLCHNVTPAVDDDGTITYQASSPDEVAIVRWTESVGLTLSARDRTSMSLRTTAGQTLSFDILEVFPFTSESKRMGIVIRDRQTGEITFYQKGADVVMAKIVVYNDWLEEECGNMAREGLRTLVMARKRLSEETWKAFEEGYREARVSLGDRNVAINRVIADYLEKDLELLGVTGVEDKLQDDVKMTIELLRNAGIKIWMLTGDKIETATCIAISTKLVARNQYIHQIAKLKSPADARDELDFLQSKLDCCLVIDGESLQLCIEHFRDDFIELSTKLSAVVACRCSPTQKADVARLIRAHTKKRVCCIGDGGNDVSMIQAADVGVGIVGKEGRQASLAADFSINQFSYLTKLLVWHGRNSYKRSAKLAQFVIHRGLIISIIQAVFSSVFYFSPIAIYQGWLMVGYATAYTMLPVFSLVLDRDVNEDVALLYPELYKELTKGRSLSYKTFFTWLMISLYQGGAIMIASLVLFESEFLNIVSISFSALVLNELIMVAVEVTTWHSLMILSEVFTLALYVVSILFLPEYFDLSFVLSATFVWKVALIVALSAAPLWIIKILKGRFAPTQYAKLQY</sequence>
<dbReference type="GO" id="GO:0045332">
    <property type="term" value="P:phospholipid translocation"/>
    <property type="evidence" value="ECO:0007669"/>
    <property type="project" value="TreeGrafter"/>
</dbReference>
<evidence type="ECO:0000259" key="21">
    <source>
        <dbReference type="Pfam" id="PF00122"/>
    </source>
</evidence>
<feature type="binding site" evidence="17">
    <location>
        <position position="878"/>
    </location>
    <ligand>
        <name>ATP</name>
        <dbReference type="ChEBI" id="CHEBI:30616"/>
    </ligand>
</feature>
<feature type="compositionally biased region" description="Gly residues" evidence="20">
    <location>
        <begin position="114"/>
        <end position="123"/>
    </location>
</feature>
<dbReference type="InParanoid" id="A0A1Y2FSA0"/>
<feature type="binding site" evidence="18">
    <location>
        <position position="596"/>
    </location>
    <ligand>
        <name>Mg(2+)</name>
        <dbReference type="ChEBI" id="CHEBI:18420"/>
    </ligand>
</feature>
<keyword evidence="10 19" id="KW-1278">Translocase</keyword>
<dbReference type="FunFam" id="3.40.50.1000:FF:000009">
    <property type="entry name" value="Phospholipid-transporting ATPase"/>
    <property type="match status" value="1"/>
</dbReference>
<dbReference type="Proteomes" id="UP000193467">
    <property type="component" value="Unassembled WGS sequence"/>
</dbReference>
<comment type="catalytic activity">
    <reaction evidence="14 19">
        <text>ATP + H2O + phospholipidSide 1 = ADP + phosphate + phospholipidSide 2.</text>
        <dbReference type="EC" id="7.6.2.1"/>
    </reaction>
</comment>
<feature type="binding site" evidence="17">
    <location>
        <position position="958"/>
    </location>
    <ligand>
        <name>ATP</name>
        <dbReference type="ChEBI" id="CHEBI:30616"/>
    </ligand>
</feature>
<dbReference type="CDD" id="cd07541">
    <property type="entry name" value="P-type_ATPase_APLT_Neo1-like"/>
    <property type="match status" value="1"/>
</dbReference>
<feature type="transmembrane region" description="Helical" evidence="19">
    <location>
        <begin position="269"/>
        <end position="288"/>
    </location>
</feature>
<dbReference type="InterPro" id="IPR018303">
    <property type="entry name" value="ATPase_P-typ_P_site"/>
</dbReference>
<feature type="compositionally biased region" description="Pro residues" evidence="20">
    <location>
        <begin position="1"/>
        <end position="19"/>
    </location>
</feature>
<evidence type="ECO:0000256" key="2">
    <source>
        <dbReference type="ARBA" id="ARBA00004337"/>
    </source>
</evidence>
<keyword evidence="9 18" id="KW-0460">Magnesium</keyword>
<comment type="caution">
    <text evidence="24">The sequence shown here is derived from an EMBL/GenBank/DDBJ whole genome shotgun (WGS) entry which is preliminary data.</text>
</comment>
<dbReference type="SUPFAM" id="SSF81660">
    <property type="entry name" value="Metal cation-transporting ATPase, ATP-binding domain N"/>
    <property type="match status" value="1"/>
</dbReference>
<dbReference type="InterPro" id="IPR032631">
    <property type="entry name" value="P-type_ATPase_N"/>
</dbReference>
<feature type="transmembrane region" description="Helical" evidence="19">
    <location>
        <begin position="1071"/>
        <end position="1093"/>
    </location>
</feature>
<keyword evidence="13 19" id="KW-0472">Membrane</keyword>
<keyword evidence="25" id="KW-1185">Reference proteome</keyword>
<dbReference type="EC" id="7.6.2.1" evidence="19"/>
<keyword evidence="8 17" id="KW-0067">ATP-binding</keyword>
<dbReference type="GO" id="GO:0000287">
    <property type="term" value="F:magnesium ion binding"/>
    <property type="evidence" value="ECO:0007669"/>
    <property type="project" value="UniProtKB-UniRule"/>
</dbReference>
<feature type="binding site" evidence="17">
    <location>
        <position position="742"/>
    </location>
    <ligand>
        <name>ATP</name>
        <dbReference type="ChEBI" id="CHEBI:30616"/>
    </ligand>
</feature>
<feature type="transmembrane region" description="Helical" evidence="19">
    <location>
        <begin position="1123"/>
        <end position="1143"/>
    </location>
</feature>
<dbReference type="GO" id="GO:0006897">
    <property type="term" value="P:endocytosis"/>
    <property type="evidence" value="ECO:0007669"/>
    <property type="project" value="TreeGrafter"/>
</dbReference>
<feature type="binding site" evidence="17">
    <location>
        <position position="766"/>
    </location>
    <ligand>
        <name>ATP</name>
        <dbReference type="ChEBI" id="CHEBI:30616"/>
    </ligand>
</feature>
<evidence type="ECO:0000256" key="9">
    <source>
        <dbReference type="ARBA" id="ARBA00022842"/>
    </source>
</evidence>
<feature type="compositionally biased region" description="Basic and acidic residues" evidence="20">
    <location>
        <begin position="31"/>
        <end position="48"/>
    </location>
</feature>
<evidence type="ECO:0000313" key="25">
    <source>
        <dbReference type="Proteomes" id="UP000193467"/>
    </source>
</evidence>
<feature type="binding site" evidence="17">
    <location>
        <position position="598"/>
    </location>
    <ligand>
        <name>ATP</name>
        <dbReference type="ChEBI" id="CHEBI:30616"/>
    </ligand>
</feature>
<feature type="region of interest" description="Disordered" evidence="20">
    <location>
        <begin position="177"/>
        <end position="212"/>
    </location>
</feature>
<feature type="binding site" evidence="18">
    <location>
        <position position="984"/>
    </location>
    <ligand>
        <name>Mg(2+)</name>
        <dbReference type="ChEBI" id="CHEBI:18420"/>
    </ligand>
</feature>
<dbReference type="InterPro" id="IPR001757">
    <property type="entry name" value="P_typ_ATPase"/>
</dbReference>
<feature type="transmembrane region" description="Helical" evidence="19">
    <location>
        <begin position="1177"/>
        <end position="1197"/>
    </location>
</feature>
<evidence type="ECO:0000256" key="20">
    <source>
        <dbReference type="SAM" id="MobiDB-lite"/>
    </source>
</evidence>
<evidence type="ECO:0000256" key="19">
    <source>
        <dbReference type="RuleBase" id="RU362033"/>
    </source>
</evidence>
<comment type="cofactor">
    <cofactor evidence="1 18">
        <name>Mg(2+)</name>
        <dbReference type="ChEBI" id="CHEBI:18420"/>
    </cofactor>
</comment>
<evidence type="ECO:0000256" key="17">
    <source>
        <dbReference type="PIRSR" id="PIRSR606539-2"/>
    </source>
</evidence>
<dbReference type="SUPFAM" id="SSF81653">
    <property type="entry name" value="Calcium ATPase, transduction domain A"/>
    <property type="match status" value="1"/>
</dbReference>
<dbReference type="OrthoDB" id="377733at2759"/>
<dbReference type="InterPro" id="IPR023299">
    <property type="entry name" value="ATPase_P-typ_cyto_dom_N"/>
</dbReference>
<feature type="binding site" evidence="17">
    <location>
        <position position="700"/>
    </location>
    <ligand>
        <name>ATP</name>
        <dbReference type="ChEBI" id="CHEBI:30616"/>
    </ligand>
</feature>
<dbReference type="PANTHER" id="PTHR24092">
    <property type="entry name" value="PROBABLE PHOSPHOLIPID-TRANSPORTING ATPASE"/>
    <property type="match status" value="1"/>
</dbReference>
<dbReference type="EMBL" id="MCGR01000015">
    <property type="protein sequence ID" value="ORY86056.1"/>
    <property type="molecule type" value="Genomic_DNA"/>
</dbReference>
<evidence type="ECO:0000256" key="12">
    <source>
        <dbReference type="ARBA" id="ARBA00023055"/>
    </source>
</evidence>
<feature type="transmembrane region" description="Helical" evidence="19">
    <location>
        <begin position="511"/>
        <end position="529"/>
    </location>
</feature>
<dbReference type="STRING" id="106004.A0A1Y2FSA0"/>
<evidence type="ECO:0000313" key="24">
    <source>
        <dbReference type="EMBL" id="ORY86056.1"/>
    </source>
</evidence>
<feature type="binding site" evidence="17">
    <location>
        <position position="795"/>
    </location>
    <ligand>
        <name>ATP</name>
        <dbReference type="ChEBI" id="CHEBI:30616"/>
    </ligand>
</feature>
<dbReference type="PANTHER" id="PTHR24092:SF5">
    <property type="entry name" value="PHOSPHOLIPID-TRANSPORTING ATPASE"/>
    <property type="match status" value="1"/>
</dbReference>
<keyword evidence="12" id="KW-0445">Lipid transport</keyword>
<dbReference type="InterPro" id="IPR032630">
    <property type="entry name" value="P_typ_ATPase_c"/>
</dbReference>
<dbReference type="GO" id="GO:0016887">
    <property type="term" value="F:ATP hydrolysis activity"/>
    <property type="evidence" value="ECO:0007669"/>
    <property type="project" value="InterPro"/>
</dbReference>
<evidence type="ECO:0000256" key="7">
    <source>
        <dbReference type="ARBA" id="ARBA00022741"/>
    </source>
</evidence>
<comment type="subcellular location">
    <subcellularLocation>
        <location evidence="2">Endosome membrane</location>
        <topology evidence="2">Multi-pass membrane protein</topology>
    </subcellularLocation>
    <subcellularLocation>
        <location evidence="19">Membrane</location>
        <topology evidence="19">Multi-pass membrane protein</topology>
    </subcellularLocation>
</comment>
<dbReference type="PRINTS" id="PR00119">
    <property type="entry name" value="CATATPASE"/>
</dbReference>
<dbReference type="InterPro" id="IPR036412">
    <property type="entry name" value="HAD-like_sf"/>
</dbReference>
<dbReference type="FunCoup" id="A0A1Y2FSA0">
    <property type="interactions" value="181"/>
</dbReference>
<feature type="domain" description="P-type ATPase A" evidence="21">
    <location>
        <begin position="336"/>
        <end position="486"/>
    </location>
</feature>
<organism evidence="24 25">
    <name type="scientific">Leucosporidium creatinivorum</name>
    <dbReference type="NCBI Taxonomy" id="106004"/>
    <lineage>
        <taxon>Eukaryota</taxon>
        <taxon>Fungi</taxon>
        <taxon>Dikarya</taxon>
        <taxon>Basidiomycota</taxon>
        <taxon>Pucciniomycotina</taxon>
        <taxon>Microbotryomycetes</taxon>
        <taxon>Leucosporidiales</taxon>
        <taxon>Leucosporidium</taxon>
    </lineage>
</organism>
<dbReference type="Pfam" id="PF13246">
    <property type="entry name" value="Cation_ATPase"/>
    <property type="match status" value="1"/>
</dbReference>
<feature type="binding site" evidence="17">
    <location>
        <position position="964"/>
    </location>
    <ligand>
        <name>ATP</name>
        <dbReference type="ChEBI" id="CHEBI:30616"/>
    </ligand>
</feature>
<evidence type="ECO:0000256" key="11">
    <source>
        <dbReference type="ARBA" id="ARBA00022989"/>
    </source>
</evidence>
<protein>
    <recommendedName>
        <fullName evidence="19">Phospholipid-transporting ATPase</fullName>
        <ecNumber evidence="19">7.6.2.1</ecNumber>
    </recommendedName>
</protein>
<feature type="transmembrane region" description="Helical" evidence="19">
    <location>
        <begin position="1045"/>
        <end position="1065"/>
    </location>
</feature>
<feature type="transmembrane region" description="Helical" evidence="19">
    <location>
        <begin position="1149"/>
        <end position="1170"/>
    </location>
</feature>
<evidence type="ECO:0000259" key="23">
    <source>
        <dbReference type="Pfam" id="PF16212"/>
    </source>
</evidence>
<feature type="binding site" evidence="17">
    <location>
        <position position="596"/>
    </location>
    <ligand>
        <name>ATP</name>
        <dbReference type="ChEBI" id="CHEBI:30616"/>
    </ligand>
</feature>
<feature type="region of interest" description="Disordered" evidence="20">
    <location>
        <begin position="1"/>
        <end position="160"/>
    </location>
</feature>
<evidence type="ECO:0000259" key="22">
    <source>
        <dbReference type="Pfam" id="PF16209"/>
    </source>
</evidence>
<accession>A0A1Y2FSA0</accession>
<feature type="compositionally biased region" description="Low complexity" evidence="20">
    <location>
        <begin position="187"/>
        <end position="200"/>
    </location>
</feature>
<feature type="compositionally biased region" description="Polar residues" evidence="20">
    <location>
        <begin position="80"/>
        <end position="101"/>
    </location>
</feature>
<feature type="transmembrane region" description="Helical" evidence="19">
    <location>
        <begin position="1203"/>
        <end position="1229"/>
    </location>
</feature>
<evidence type="ECO:0000256" key="10">
    <source>
        <dbReference type="ARBA" id="ARBA00022967"/>
    </source>
</evidence>
<feature type="region of interest" description="Disordered" evidence="20">
    <location>
        <begin position="319"/>
        <end position="339"/>
    </location>
</feature>
<keyword evidence="5 19" id="KW-0812">Transmembrane</keyword>
<feature type="domain" description="P-type ATPase C-terminal" evidence="23">
    <location>
        <begin position="1011"/>
        <end position="1239"/>
    </location>
</feature>
<feature type="compositionally biased region" description="Gly residues" evidence="20">
    <location>
        <begin position="140"/>
        <end position="149"/>
    </location>
</feature>
<evidence type="ECO:0000256" key="5">
    <source>
        <dbReference type="ARBA" id="ARBA00022692"/>
    </source>
</evidence>
<evidence type="ECO:0000256" key="13">
    <source>
        <dbReference type="ARBA" id="ARBA00023136"/>
    </source>
</evidence>
<keyword evidence="6 18" id="KW-0479">Metal-binding</keyword>
<keyword evidence="11 19" id="KW-1133">Transmembrane helix</keyword>
<dbReference type="GO" id="GO:0005802">
    <property type="term" value="C:trans-Golgi network"/>
    <property type="evidence" value="ECO:0007669"/>
    <property type="project" value="TreeGrafter"/>
</dbReference>
<dbReference type="GO" id="GO:0140326">
    <property type="term" value="F:ATPase-coupled intramembrane lipid transporter activity"/>
    <property type="evidence" value="ECO:0007669"/>
    <property type="project" value="UniProtKB-EC"/>
</dbReference>
<reference evidence="24 25" key="1">
    <citation type="submission" date="2016-07" db="EMBL/GenBank/DDBJ databases">
        <title>Pervasive Adenine N6-methylation of Active Genes in Fungi.</title>
        <authorList>
            <consortium name="DOE Joint Genome Institute"/>
            <person name="Mondo S.J."/>
            <person name="Dannebaum R.O."/>
            <person name="Kuo R.C."/>
            <person name="Labutti K."/>
            <person name="Haridas S."/>
            <person name="Kuo A."/>
            <person name="Salamov A."/>
            <person name="Ahrendt S.R."/>
            <person name="Lipzen A."/>
            <person name="Sullivan W."/>
            <person name="Andreopoulos W.B."/>
            <person name="Clum A."/>
            <person name="Lindquist E."/>
            <person name="Daum C."/>
            <person name="Ramamoorthy G.K."/>
            <person name="Gryganskyi A."/>
            <person name="Culley D."/>
            <person name="Magnuson J.K."/>
            <person name="James T.Y."/>
            <person name="O'Malley M.A."/>
            <person name="Stajich J.E."/>
            <person name="Spatafora J.W."/>
            <person name="Visel A."/>
            <person name="Grigoriev I.V."/>
        </authorList>
    </citation>
    <scope>NUCLEOTIDE SEQUENCE [LARGE SCALE GENOMIC DNA]</scope>
    <source>
        <strain evidence="24 25">62-1032</strain>
    </source>
</reference>
<dbReference type="Gene3D" id="2.70.150.10">
    <property type="entry name" value="Calcium-transporting ATPase, cytoplasmic transduction domain A"/>
    <property type="match status" value="1"/>
</dbReference>
<dbReference type="InterPro" id="IPR006539">
    <property type="entry name" value="P-type_ATPase_IV"/>
</dbReference>
<dbReference type="InterPro" id="IPR008250">
    <property type="entry name" value="ATPase_P-typ_transduc_dom_A_sf"/>
</dbReference>
<dbReference type="SUPFAM" id="SSF56784">
    <property type="entry name" value="HAD-like"/>
    <property type="match status" value="1"/>
</dbReference>
<dbReference type="Pfam" id="PF16209">
    <property type="entry name" value="PhoLip_ATPase_N"/>
    <property type="match status" value="1"/>
</dbReference>
<gene>
    <name evidence="24" type="ORF">BCR35DRAFT_302712</name>
</gene>
<evidence type="ECO:0000256" key="18">
    <source>
        <dbReference type="PIRSR" id="PIRSR606539-3"/>
    </source>
</evidence>
<dbReference type="NCBIfam" id="TIGR01652">
    <property type="entry name" value="ATPase-Plipid"/>
    <property type="match status" value="1"/>
</dbReference>
<dbReference type="GO" id="GO:0005886">
    <property type="term" value="C:plasma membrane"/>
    <property type="evidence" value="ECO:0007669"/>
    <property type="project" value="TreeGrafter"/>
</dbReference>
<comment type="catalytic activity">
    <reaction evidence="15">
        <text>a 1,2-diacyl-sn-glycero-3-phosphoethanolamine(out) + ATP + H2O = a 1,2-diacyl-sn-glycero-3-phosphoethanolamine(in) + ADP + phosphate + H(+)</text>
        <dbReference type="Rhea" id="RHEA:66132"/>
        <dbReference type="ChEBI" id="CHEBI:15377"/>
        <dbReference type="ChEBI" id="CHEBI:15378"/>
        <dbReference type="ChEBI" id="CHEBI:30616"/>
        <dbReference type="ChEBI" id="CHEBI:43474"/>
        <dbReference type="ChEBI" id="CHEBI:64612"/>
        <dbReference type="ChEBI" id="CHEBI:456216"/>
    </reaction>
    <physiologicalReaction direction="left-to-right" evidence="15">
        <dbReference type="Rhea" id="RHEA:66133"/>
    </physiologicalReaction>
</comment>
<dbReference type="AlphaFoldDB" id="A0A1Y2FSA0"/>
<evidence type="ECO:0000256" key="4">
    <source>
        <dbReference type="ARBA" id="ARBA00022448"/>
    </source>
</evidence>
<dbReference type="Pfam" id="PF00122">
    <property type="entry name" value="E1-E2_ATPase"/>
    <property type="match status" value="1"/>
</dbReference>
<evidence type="ECO:0000256" key="14">
    <source>
        <dbReference type="ARBA" id="ARBA00034036"/>
    </source>
</evidence>
<feature type="binding site" evidence="17">
    <location>
        <position position="597"/>
    </location>
    <ligand>
        <name>ATP</name>
        <dbReference type="ChEBI" id="CHEBI:30616"/>
    </ligand>
</feature>
<evidence type="ECO:0000256" key="16">
    <source>
        <dbReference type="PIRSR" id="PIRSR606539-1"/>
    </source>
</evidence>
<feature type="transmembrane region" description="Helical" evidence="19">
    <location>
        <begin position="535"/>
        <end position="556"/>
    </location>
</feature>
<dbReference type="SUPFAM" id="SSF81665">
    <property type="entry name" value="Calcium ATPase, transmembrane domain M"/>
    <property type="match status" value="1"/>
</dbReference>
<feature type="compositionally biased region" description="Low complexity" evidence="20">
    <location>
        <begin position="104"/>
        <end position="113"/>
    </location>
</feature>
<dbReference type="SFLD" id="SFLDS00003">
    <property type="entry name" value="Haloacid_Dehalogenase"/>
    <property type="match status" value="1"/>
</dbReference>
<keyword evidence="7 17" id="KW-0547">Nucleotide-binding</keyword>
<evidence type="ECO:0000256" key="6">
    <source>
        <dbReference type="ARBA" id="ARBA00022723"/>
    </source>
</evidence>
<feature type="binding site" evidence="17">
    <location>
        <position position="876"/>
    </location>
    <ligand>
        <name>ATP</name>
        <dbReference type="ChEBI" id="CHEBI:30616"/>
    </ligand>
</feature>
<dbReference type="GO" id="GO:0010008">
    <property type="term" value="C:endosome membrane"/>
    <property type="evidence" value="ECO:0007669"/>
    <property type="project" value="UniProtKB-SubCell"/>
</dbReference>
<evidence type="ECO:0000256" key="15">
    <source>
        <dbReference type="ARBA" id="ARBA00049128"/>
    </source>
</evidence>
<feature type="binding site" evidence="17">
    <location>
        <position position="988"/>
    </location>
    <ligand>
        <name>ATP</name>
        <dbReference type="ChEBI" id="CHEBI:30616"/>
    </ligand>
</feature>
<dbReference type="NCBIfam" id="TIGR01494">
    <property type="entry name" value="ATPase_P-type"/>
    <property type="match status" value="3"/>
</dbReference>
<feature type="binding site" evidence="17">
    <location>
        <position position="877"/>
    </location>
    <ligand>
        <name>ATP</name>
        <dbReference type="ChEBI" id="CHEBI:30616"/>
    </ligand>
</feature>
<dbReference type="Pfam" id="PF16212">
    <property type="entry name" value="PhoLip_ATPase_C"/>
    <property type="match status" value="1"/>
</dbReference>